<organism evidence="1 2">
    <name type="scientific">Nocardioides panzhihuensis</name>
    <dbReference type="NCBI Taxonomy" id="860243"/>
    <lineage>
        <taxon>Bacteria</taxon>
        <taxon>Bacillati</taxon>
        <taxon>Actinomycetota</taxon>
        <taxon>Actinomycetes</taxon>
        <taxon>Propionibacteriales</taxon>
        <taxon>Nocardioidaceae</taxon>
        <taxon>Nocardioides</taxon>
    </lineage>
</organism>
<keyword evidence="2" id="KW-1185">Reference proteome</keyword>
<accession>A0A7Z0DKH8</accession>
<evidence type="ECO:0000313" key="1">
    <source>
        <dbReference type="EMBL" id="NYI76989.1"/>
    </source>
</evidence>
<protein>
    <submittedName>
        <fullName evidence="1">Uncharacterized protein</fullName>
    </submittedName>
</protein>
<evidence type="ECO:0000313" key="2">
    <source>
        <dbReference type="Proteomes" id="UP000564496"/>
    </source>
</evidence>
<dbReference type="EMBL" id="JACBZR010000001">
    <property type="protein sequence ID" value="NYI76989.1"/>
    <property type="molecule type" value="Genomic_DNA"/>
</dbReference>
<dbReference type="AlphaFoldDB" id="A0A7Z0DKH8"/>
<dbReference type="Proteomes" id="UP000564496">
    <property type="component" value="Unassembled WGS sequence"/>
</dbReference>
<dbReference type="RefSeq" id="WP_179657580.1">
    <property type="nucleotide sequence ID" value="NZ_JACBZR010000001.1"/>
</dbReference>
<gene>
    <name evidence="1" type="ORF">BJ988_001637</name>
</gene>
<name>A0A7Z0DKH8_9ACTN</name>
<sequence>MPTARARHTVTETDEVASALAAAAKRWPDDRDRPARLLLRLVRAGEEAIADDEAHKTAERRRTIRETSGVITDPDMTASLEELRDEWPA</sequence>
<proteinExistence type="predicted"/>
<comment type="caution">
    <text evidence="1">The sequence shown here is derived from an EMBL/GenBank/DDBJ whole genome shotgun (WGS) entry which is preliminary data.</text>
</comment>
<reference evidence="1 2" key="1">
    <citation type="submission" date="2020-07" db="EMBL/GenBank/DDBJ databases">
        <title>Sequencing the genomes of 1000 actinobacteria strains.</title>
        <authorList>
            <person name="Klenk H.-P."/>
        </authorList>
    </citation>
    <scope>NUCLEOTIDE SEQUENCE [LARGE SCALE GENOMIC DNA]</scope>
    <source>
        <strain evidence="1 2">DSM 26487</strain>
    </source>
</reference>